<dbReference type="SUPFAM" id="SSF56214">
    <property type="entry name" value="4'-phosphopantetheinyl transferase"/>
    <property type="match status" value="1"/>
</dbReference>
<reference evidence="4" key="1">
    <citation type="submission" date="2016-04" db="EMBL/GenBank/DDBJ databases">
        <title>Comparative genomics of biotechnologically important yeasts.</title>
        <authorList>
            <consortium name="DOE Joint Genome Institute"/>
            <person name="Riley R."/>
            <person name="Haridas S."/>
            <person name="Wolfe K.H."/>
            <person name="Lopes M.R."/>
            <person name="Hittinger C.T."/>
            <person name="Goker M."/>
            <person name="Salamov A."/>
            <person name="Wisecaver J."/>
            <person name="Long T.M."/>
            <person name="Aerts A.L."/>
            <person name="Barry K."/>
            <person name="Choi C."/>
            <person name="Clum A."/>
            <person name="Coughlan A.Y."/>
            <person name="Deshpande S."/>
            <person name="Douglass A.P."/>
            <person name="Hanson S.J."/>
            <person name="Klenk H.-P."/>
            <person name="Labutti K."/>
            <person name="Lapidus A."/>
            <person name="Lindquist E."/>
            <person name="Lipzen A."/>
            <person name="Meier-Kolthoff J.P."/>
            <person name="Ohm R.A."/>
            <person name="Otillar R.P."/>
            <person name="Pangilinan J."/>
            <person name="Peng Y."/>
            <person name="Rokas A."/>
            <person name="Rosa C.A."/>
            <person name="Scheuner C."/>
            <person name="Sibirny A.A."/>
            <person name="Slot J.C."/>
            <person name="Stielow J.B."/>
            <person name="Sun H."/>
            <person name="Kurtzman C.P."/>
            <person name="Blackwell M."/>
            <person name="Grigoriev I.V."/>
            <person name="Jeffries T.W."/>
        </authorList>
    </citation>
    <scope>NUCLEOTIDE SEQUENCE [LARGE SCALE GENOMIC DNA]</scope>
    <source>
        <strain evidence="4">NRRL YB-2248</strain>
    </source>
</reference>
<protein>
    <recommendedName>
        <fullName evidence="2">4'-phosphopantetheinyl transferase domain-containing protein</fullName>
    </recommendedName>
</protein>
<dbReference type="AlphaFoldDB" id="A0A1E4SYP9"/>
<dbReference type="GO" id="GO:0000287">
    <property type="term" value="F:magnesium ion binding"/>
    <property type="evidence" value="ECO:0007669"/>
    <property type="project" value="InterPro"/>
</dbReference>
<evidence type="ECO:0000313" key="4">
    <source>
        <dbReference type="Proteomes" id="UP000094801"/>
    </source>
</evidence>
<evidence type="ECO:0000259" key="2">
    <source>
        <dbReference type="Pfam" id="PF01648"/>
    </source>
</evidence>
<organism evidence="3 4">
    <name type="scientific">[Candida] arabinofermentans NRRL YB-2248</name>
    <dbReference type="NCBI Taxonomy" id="983967"/>
    <lineage>
        <taxon>Eukaryota</taxon>
        <taxon>Fungi</taxon>
        <taxon>Dikarya</taxon>
        <taxon>Ascomycota</taxon>
        <taxon>Saccharomycotina</taxon>
        <taxon>Pichiomycetes</taxon>
        <taxon>Pichiales</taxon>
        <taxon>Pichiaceae</taxon>
        <taxon>Ogataea</taxon>
        <taxon>Ogataea/Candida clade</taxon>
    </lineage>
</organism>
<dbReference type="EMBL" id="KV453856">
    <property type="protein sequence ID" value="ODV84591.1"/>
    <property type="molecule type" value="Genomic_DNA"/>
</dbReference>
<dbReference type="GO" id="GO:0008897">
    <property type="term" value="F:holo-[acyl-carrier-protein] synthase activity"/>
    <property type="evidence" value="ECO:0007669"/>
    <property type="project" value="InterPro"/>
</dbReference>
<sequence>MSRIIAIGTDLHKVTRFSEILTRNGLNSFKTKRLSQKILNPKYELPNFEKNLNENNLNKCVSILSGSWCVKEAIFKTLDFENQKNFKMSDWFKINNLNGLPIIGNENYMKLTLKEEEFLVSISHDGDYIISTVLRQIIK</sequence>
<gene>
    <name evidence="3" type="ORF">CANARDRAFT_176818</name>
</gene>
<evidence type="ECO:0000256" key="1">
    <source>
        <dbReference type="ARBA" id="ARBA00022679"/>
    </source>
</evidence>
<dbReference type="STRING" id="983967.A0A1E4SYP9"/>
<dbReference type="Pfam" id="PF01648">
    <property type="entry name" value="ACPS"/>
    <property type="match status" value="1"/>
</dbReference>
<keyword evidence="1" id="KW-0808">Transferase</keyword>
<feature type="domain" description="4'-phosphopantetheinyl transferase" evidence="2">
    <location>
        <begin position="6"/>
        <end position="103"/>
    </location>
</feature>
<evidence type="ECO:0000313" key="3">
    <source>
        <dbReference type="EMBL" id="ODV84591.1"/>
    </source>
</evidence>
<dbReference type="OrthoDB" id="15433at2759"/>
<dbReference type="Proteomes" id="UP000094801">
    <property type="component" value="Unassembled WGS sequence"/>
</dbReference>
<name>A0A1E4SYP9_9ASCO</name>
<dbReference type="Gene3D" id="3.90.470.20">
    <property type="entry name" value="4'-phosphopantetheinyl transferase domain"/>
    <property type="match status" value="1"/>
</dbReference>
<dbReference type="InterPro" id="IPR008278">
    <property type="entry name" value="4-PPantetheinyl_Trfase_dom"/>
</dbReference>
<proteinExistence type="predicted"/>
<accession>A0A1E4SYP9</accession>
<dbReference type="InterPro" id="IPR037143">
    <property type="entry name" value="4-PPantetheinyl_Trfase_dom_sf"/>
</dbReference>
<keyword evidence="4" id="KW-1185">Reference proteome</keyword>